<evidence type="ECO:0000313" key="1">
    <source>
        <dbReference type="EMBL" id="RWR50362.1"/>
    </source>
</evidence>
<gene>
    <name evidence="1" type="ORF">EOW66_15275</name>
</gene>
<dbReference type="EMBL" id="SAVA01000009">
    <property type="protein sequence ID" value="RWR50362.1"/>
    <property type="molecule type" value="Genomic_DNA"/>
</dbReference>
<dbReference type="RefSeq" id="WP_128157164.1">
    <property type="nucleotide sequence ID" value="NZ_JBHSOM010000008.1"/>
</dbReference>
<name>A0A443LMF3_9RHOB</name>
<organism evidence="1 2">
    <name type="scientific">Paenirhodobacter huangdaonensis</name>
    <dbReference type="NCBI Taxonomy" id="2501515"/>
    <lineage>
        <taxon>Bacteria</taxon>
        <taxon>Pseudomonadati</taxon>
        <taxon>Pseudomonadota</taxon>
        <taxon>Alphaproteobacteria</taxon>
        <taxon>Rhodobacterales</taxon>
        <taxon>Rhodobacter group</taxon>
        <taxon>Paenirhodobacter</taxon>
    </lineage>
</organism>
<dbReference type="Proteomes" id="UP000288071">
    <property type="component" value="Unassembled WGS sequence"/>
</dbReference>
<protein>
    <submittedName>
        <fullName evidence="1">Uncharacterized protein</fullName>
    </submittedName>
</protein>
<reference evidence="1" key="2">
    <citation type="submission" date="2019-01" db="EMBL/GenBank/DDBJ databases">
        <authorList>
            <person name="Li Y."/>
        </authorList>
    </citation>
    <scope>NUCLEOTIDE SEQUENCE [LARGE SCALE GENOMIC DNA]</scope>
    <source>
        <strain evidence="1">CGMCC 1.12963</strain>
    </source>
</reference>
<proteinExistence type="predicted"/>
<evidence type="ECO:0000313" key="2">
    <source>
        <dbReference type="Proteomes" id="UP000288071"/>
    </source>
</evidence>
<accession>A0A443LMF3</accession>
<comment type="caution">
    <text evidence="1">The sequence shown here is derived from an EMBL/GenBank/DDBJ whole genome shotgun (WGS) entry which is preliminary data.</text>
</comment>
<dbReference type="AlphaFoldDB" id="A0A443LMF3"/>
<sequence length="195" mass="21909">MDSAEQAAGERRVRELLIEPLARRGLARPSSLTRAQYEEMCRDLCARLAYMDSLSLEALEEQVAANPAGKDLDRLPIANRILDWAGQIQPPRDDSVSPLMRRAFSHRMGAAAIEQGWGPELLDYLRRKRLWPGEFMVGELRKAGHDNARQMTLIEERLAAGRAVPPEQVRWRDERAAAAVRCRRIAELVQTGGAA</sequence>
<keyword evidence="2" id="KW-1185">Reference proteome</keyword>
<reference evidence="1" key="1">
    <citation type="submission" date="2019-01" db="EMBL/GenBank/DDBJ databases">
        <title>Sinorhodobacter populi sp. nov. isolated from the symptomatic bark tissue of Populus euramericana canker.</title>
        <authorList>
            <person name="Xu G."/>
        </authorList>
    </citation>
    <scope>NUCLEOTIDE SEQUENCE [LARGE SCALE GENOMIC DNA]</scope>
    <source>
        <strain evidence="1">CGMCC 1.12963</strain>
    </source>
</reference>